<evidence type="ECO:0000313" key="1">
    <source>
        <dbReference type="EMBL" id="WPX75261.1"/>
    </source>
</evidence>
<name>A0ABZ0UIW6_9FIRM</name>
<proteinExistence type="predicted"/>
<keyword evidence="2" id="KW-1185">Reference proteome</keyword>
<accession>A0ABZ0UIW6</accession>
<organism evidence="1 2">
    <name type="scientific">Blautia producta</name>
    <dbReference type="NCBI Taxonomy" id="33035"/>
    <lineage>
        <taxon>Bacteria</taxon>
        <taxon>Bacillati</taxon>
        <taxon>Bacillota</taxon>
        <taxon>Clostridia</taxon>
        <taxon>Lachnospirales</taxon>
        <taxon>Lachnospiraceae</taxon>
        <taxon>Blautia</taxon>
    </lineage>
</organism>
<dbReference type="EMBL" id="CP136422">
    <property type="protein sequence ID" value="WPX75261.1"/>
    <property type="molecule type" value="Genomic_DNA"/>
</dbReference>
<reference evidence="1" key="1">
    <citation type="submission" date="2023-10" db="EMBL/GenBank/DDBJ databases">
        <title>Genome sequence of Blautia coccoides DSM 935.</title>
        <authorList>
            <person name="Boeer T."/>
            <person name="Bengelsdorf F.R."/>
            <person name="Daniel R."/>
            <person name="Poehlein A."/>
        </authorList>
    </citation>
    <scope>NUCLEOTIDE SEQUENCE [LARGE SCALE GENOMIC DNA]</scope>
    <source>
        <strain evidence="1">DSM 935</strain>
    </source>
</reference>
<sequence>MFKNGKNILYLCVFSSFLSGCVGNAESSKTEKTDIETSVAEFYKTDYDFEESYIRYDEQGNEYAQMYVKGTVIRNPFQIHMKYLNPNSKILEMYMYGDEAHPDRIALTNDSDEWKKINSGVYAHEYGYSRVLKFEKDREESINDKKTLVYTTSYVEDMGKTYRMDQEIPYTIYQEYYMDKETLQLVRIITDTTDARIKKEIAQMSQMDSISVEEAAEKVANDKNIKNASYNKEILDIYNYGNAANLSIPNVQ</sequence>
<dbReference type="Proteomes" id="UP001325248">
    <property type="component" value="Chromosome"/>
</dbReference>
<gene>
    <name evidence="1" type="ORF">BLCOC_36220</name>
</gene>
<protein>
    <submittedName>
        <fullName evidence="1">Uncharacterized protein</fullName>
    </submittedName>
</protein>
<evidence type="ECO:0000313" key="2">
    <source>
        <dbReference type="Proteomes" id="UP001325248"/>
    </source>
</evidence>
<dbReference type="PROSITE" id="PS51257">
    <property type="entry name" value="PROKAR_LIPOPROTEIN"/>
    <property type="match status" value="1"/>
</dbReference>